<dbReference type="OrthoDB" id="5977668at2759"/>
<gene>
    <name evidence="1" type="ORF">BU23DRAFT_550924</name>
</gene>
<dbReference type="InterPro" id="IPR036188">
    <property type="entry name" value="FAD/NAD-bd_sf"/>
</dbReference>
<evidence type="ECO:0008006" key="3">
    <source>
        <dbReference type="Google" id="ProtNLM"/>
    </source>
</evidence>
<evidence type="ECO:0000313" key="1">
    <source>
        <dbReference type="EMBL" id="KAF1977651.1"/>
    </source>
</evidence>
<dbReference type="EMBL" id="ML976663">
    <property type="protein sequence ID" value="KAF1977651.1"/>
    <property type="molecule type" value="Genomic_DNA"/>
</dbReference>
<keyword evidence="2" id="KW-1185">Reference proteome</keyword>
<accession>A0A6A5VKC1</accession>
<dbReference type="AlphaFoldDB" id="A0A6A5VKC1"/>
<dbReference type="PANTHER" id="PTHR42923:SF42">
    <property type="entry name" value="AMINE OXIDASE DOMAIN-CONTAINING PROTEIN"/>
    <property type="match status" value="1"/>
</dbReference>
<name>A0A6A5VKC1_9PLEO</name>
<dbReference type="SUPFAM" id="SSF51905">
    <property type="entry name" value="FAD/NAD(P)-binding domain"/>
    <property type="match status" value="1"/>
</dbReference>
<dbReference type="Proteomes" id="UP000800036">
    <property type="component" value="Unassembled WGS sequence"/>
</dbReference>
<dbReference type="InterPro" id="IPR050464">
    <property type="entry name" value="Zeta_carotene_desat/Oxidored"/>
</dbReference>
<protein>
    <recommendedName>
        <fullName evidence="3">Amine oxidase domain-containing protein</fullName>
    </recommendedName>
</protein>
<reference evidence="1" key="1">
    <citation type="journal article" date="2020" name="Stud. Mycol.">
        <title>101 Dothideomycetes genomes: a test case for predicting lifestyles and emergence of pathogens.</title>
        <authorList>
            <person name="Haridas S."/>
            <person name="Albert R."/>
            <person name="Binder M."/>
            <person name="Bloem J."/>
            <person name="Labutti K."/>
            <person name="Salamov A."/>
            <person name="Andreopoulos B."/>
            <person name="Baker S."/>
            <person name="Barry K."/>
            <person name="Bills G."/>
            <person name="Bluhm B."/>
            <person name="Cannon C."/>
            <person name="Castanera R."/>
            <person name="Culley D."/>
            <person name="Daum C."/>
            <person name="Ezra D."/>
            <person name="Gonzalez J."/>
            <person name="Henrissat B."/>
            <person name="Kuo A."/>
            <person name="Liang C."/>
            <person name="Lipzen A."/>
            <person name="Lutzoni F."/>
            <person name="Magnuson J."/>
            <person name="Mondo S."/>
            <person name="Nolan M."/>
            <person name="Ohm R."/>
            <person name="Pangilinan J."/>
            <person name="Park H.-J."/>
            <person name="Ramirez L."/>
            <person name="Alfaro M."/>
            <person name="Sun H."/>
            <person name="Tritt A."/>
            <person name="Yoshinaga Y."/>
            <person name="Zwiers L.-H."/>
            <person name="Turgeon B."/>
            <person name="Goodwin S."/>
            <person name="Spatafora J."/>
            <person name="Crous P."/>
            <person name="Grigoriev I."/>
        </authorList>
    </citation>
    <scope>NUCLEOTIDE SEQUENCE</scope>
    <source>
        <strain evidence="1">CBS 107.79</strain>
    </source>
</reference>
<proteinExistence type="predicted"/>
<evidence type="ECO:0000313" key="2">
    <source>
        <dbReference type="Proteomes" id="UP000800036"/>
    </source>
</evidence>
<sequence length="387" mass="43453">MRAFAGGFYNNLKALYDHLGVQYRPQPFLFEFAKFVPHATERRTGRRDSSYFVHASNFHQPEPRPKALSRILYAIEATYLLVCYAWFTICCLVLSPREGPRVETLGEYLHRVWIPSYFITYYILPLLSSVATCPHGVLLESPASDIVEYKRRTHRALHFTVANGVHTVQEQLVRGIDYELSAAVSAVEAQEKGVKISWNKAGGSLRTERFDRVVLAIAPDIVGRIFKPLERHMARIPTTWVESVVHTDRHATGIEDCSIDNTKGAQLIYLRTLAQGLHQTESHHVQPSGAIVTTCPVTPIDPKLAIHSAKFTRVLRTPESRRIVNSLFQEGTQPSEDEKPLAVWRNGDSGVFIVGGWCWDGMVLLEGCVVSAMRVANAFGVEVPWSA</sequence>
<dbReference type="GO" id="GO:0016491">
    <property type="term" value="F:oxidoreductase activity"/>
    <property type="evidence" value="ECO:0007669"/>
    <property type="project" value="TreeGrafter"/>
</dbReference>
<dbReference type="PANTHER" id="PTHR42923">
    <property type="entry name" value="PROTOPORPHYRINOGEN OXIDASE"/>
    <property type="match status" value="1"/>
</dbReference>
<organism evidence="1 2">
    <name type="scientific">Bimuria novae-zelandiae CBS 107.79</name>
    <dbReference type="NCBI Taxonomy" id="1447943"/>
    <lineage>
        <taxon>Eukaryota</taxon>
        <taxon>Fungi</taxon>
        <taxon>Dikarya</taxon>
        <taxon>Ascomycota</taxon>
        <taxon>Pezizomycotina</taxon>
        <taxon>Dothideomycetes</taxon>
        <taxon>Pleosporomycetidae</taxon>
        <taxon>Pleosporales</taxon>
        <taxon>Massarineae</taxon>
        <taxon>Didymosphaeriaceae</taxon>
        <taxon>Bimuria</taxon>
    </lineage>
</organism>